<keyword evidence="1" id="KW-0812">Transmembrane</keyword>
<protein>
    <submittedName>
        <fullName evidence="2">Uncharacterized protein</fullName>
    </submittedName>
</protein>
<feature type="transmembrane region" description="Helical" evidence="1">
    <location>
        <begin position="47"/>
        <end position="70"/>
    </location>
</feature>
<feature type="transmembrane region" description="Helical" evidence="1">
    <location>
        <begin position="7"/>
        <end position="27"/>
    </location>
</feature>
<dbReference type="Proteomes" id="UP001500454">
    <property type="component" value="Unassembled WGS sequence"/>
</dbReference>
<name>A0ABP8JNH1_9BACT</name>
<proteinExistence type="predicted"/>
<dbReference type="RefSeq" id="WP_345227890.1">
    <property type="nucleotide sequence ID" value="NZ_BAABHA010000015.1"/>
</dbReference>
<reference evidence="3" key="1">
    <citation type="journal article" date="2019" name="Int. J. Syst. Evol. Microbiol.">
        <title>The Global Catalogue of Microorganisms (GCM) 10K type strain sequencing project: providing services to taxonomists for standard genome sequencing and annotation.</title>
        <authorList>
            <consortium name="The Broad Institute Genomics Platform"/>
            <consortium name="The Broad Institute Genome Sequencing Center for Infectious Disease"/>
            <person name="Wu L."/>
            <person name="Ma J."/>
        </authorList>
    </citation>
    <scope>NUCLEOTIDE SEQUENCE [LARGE SCALE GENOMIC DNA]</scope>
    <source>
        <strain evidence="3">JCM 17924</strain>
    </source>
</reference>
<feature type="transmembrane region" description="Helical" evidence="1">
    <location>
        <begin position="77"/>
        <end position="97"/>
    </location>
</feature>
<organism evidence="2 3">
    <name type="scientific">Hymenobacter koreensis</name>
    <dbReference type="NCBI Taxonomy" id="1084523"/>
    <lineage>
        <taxon>Bacteria</taxon>
        <taxon>Pseudomonadati</taxon>
        <taxon>Bacteroidota</taxon>
        <taxon>Cytophagia</taxon>
        <taxon>Cytophagales</taxon>
        <taxon>Hymenobacteraceae</taxon>
        <taxon>Hymenobacter</taxon>
    </lineage>
</organism>
<keyword evidence="1" id="KW-1133">Transmembrane helix</keyword>
<sequence>MLKPTIGNVALSFLVKYPLFYAGNIVYQSSYQWLGLSALKSGQDVLYWLWMFGFLPVVSILLFAVPLSLILRLSRPVTFSCALAGFVVVDYAFYVFFTSQKLIDSHGFYHETVGLSVLAFLFHRRIRAIFTSVA</sequence>
<evidence type="ECO:0000256" key="1">
    <source>
        <dbReference type="SAM" id="Phobius"/>
    </source>
</evidence>
<gene>
    <name evidence="2" type="ORF">GCM10023186_44560</name>
</gene>
<accession>A0ABP8JNH1</accession>
<dbReference type="EMBL" id="BAABHA010000015">
    <property type="protein sequence ID" value="GAA4393208.1"/>
    <property type="molecule type" value="Genomic_DNA"/>
</dbReference>
<comment type="caution">
    <text evidence="2">The sequence shown here is derived from an EMBL/GenBank/DDBJ whole genome shotgun (WGS) entry which is preliminary data.</text>
</comment>
<evidence type="ECO:0000313" key="3">
    <source>
        <dbReference type="Proteomes" id="UP001500454"/>
    </source>
</evidence>
<evidence type="ECO:0000313" key="2">
    <source>
        <dbReference type="EMBL" id="GAA4393208.1"/>
    </source>
</evidence>
<keyword evidence="3" id="KW-1185">Reference proteome</keyword>
<keyword evidence="1" id="KW-0472">Membrane</keyword>